<keyword evidence="6" id="KW-1185">Reference proteome</keyword>
<dbReference type="PANTHER" id="PTHR38445">
    <property type="entry name" value="HTH-TYPE TRANSCRIPTIONAL REPRESSOR YTRA"/>
    <property type="match status" value="1"/>
</dbReference>
<dbReference type="InterPro" id="IPR000524">
    <property type="entry name" value="Tscrpt_reg_HTH_GntR"/>
</dbReference>
<dbReference type="EMBL" id="WHJE01000207">
    <property type="protein sequence ID" value="KAE8762271.1"/>
    <property type="molecule type" value="Genomic_DNA"/>
</dbReference>
<dbReference type="InterPro" id="IPR036390">
    <property type="entry name" value="WH_DNA-bd_sf"/>
</dbReference>
<dbReference type="AlphaFoldDB" id="A0A7J5UJ09"/>
<dbReference type="Pfam" id="PF00392">
    <property type="entry name" value="GntR"/>
    <property type="match status" value="1"/>
</dbReference>
<protein>
    <submittedName>
        <fullName evidence="5">GntR family transcriptional regulator</fullName>
    </submittedName>
</protein>
<comment type="caution">
    <text evidence="5">The sequence shown here is derived from an EMBL/GenBank/DDBJ whole genome shotgun (WGS) entry which is preliminary data.</text>
</comment>
<evidence type="ECO:0000256" key="1">
    <source>
        <dbReference type="ARBA" id="ARBA00023015"/>
    </source>
</evidence>
<dbReference type="SUPFAM" id="SSF46785">
    <property type="entry name" value="Winged helix' DNA-binding domain"/>
    <property type="match status" value="1"/>
</dbReference>
<keyword evidence="1" id="KW-0805">Transcription regulation</keyword>
<keyword evidence="3" id="KW-0804">Transcription</keyword>
<dbReference type="CDD" id="cd07377">
    <property type="entry name" value="WHTH_GntR"/>
    <property type="match status" value="1"/>
</dbReference>
<evidence type="ECO:0000259" key="4">
    <source>
        <dbReference type="PROSITE" id="PS50949"/>
    </source>
</evidence>
<dbReference type="Proteomes" id="UP000451860">
    <property type="component" value="Unassembled WGS sequence"/>
</dbReference>
<dbReference type="OrthoDB" id="4307011at2"/>
<dbReference type="PANTHER" id="PTHR38445:SF9">
    <property type="entry name" value="HTH-TYPE TRANSCRIPTIONAL REPRESSOR YTRA"/>
    <property type="match status" value="1"/>
</dbReference>
<proteinExistence type="predicted"/>
<accession>A0A7J5UJ09</accession>
<reference evidence="5 6" key="1">
    <citation type="submission" date="2019-10" db="EMBL/GenBank/DDBJ databases">
        <title>Georgenia wutianyii sp. nov. and Georgenia yuyongxinii sp. nov. isolated from plateau pika (Ochotona curzoniae) in the Qinghai-Tibet plateau of China.</title>
        <authorList>
            <person name="Tian Z."/>
        </authorList>
    </citation>
    <scope>NUCLEOTIDE SEQUENCE [LARGE SCALE GENOMIC DNA]</scope>
    <source>
        <strain evidence="5 6">DSM 21501</strain>
    </source>
</reference>
<dbReference type="Gene3D" id="1.10.10.10">
    <property type="entry name" value="Winged helix-like DNA-binding domain superfamily/Winged helix DNA-binding domain"/>
    <property type="match status" value="1"/>
</dbReference>
<dbReference type="SMART" id="SM00345">
    <property type="entry name" value="HTH_GNTR"/>
    <property type="match status" value="1"/>
</dbReference>
<organism evidence="5 6">
    <name type="scientific">Georgenia thermotolerans</name>
    <dbReference type="NCBI Taxonomy" id="527326"/>
    <lineage>
        <taxon>Bacteria</taxon>
        <taxon>Bacillati</taxon>
        <taxon>Actinomycetota</taxon>
        <taxon>Actinomycetes</taxon>
        <taxon>Micrococcales</taxon>
        <taxon>Bogoriellaceae</taxon>
        <taxon>Georgenia</taxon>
    </lineage>
</organism>
<evidence type="ECO:0000313" key="6">
    <source>
        <dbReference type="Proteomes" id="UP000451860"/>
    </source>
</evidence>
<evidence type="ECO:0000256" key="3">
    <source>
        <dbReference type="ARBA" id="ARBA00023163"/>
    </source>
</evidence>
<dbReference type="GO" id="GO:0003700">
    <property type="term" value="F:DNA-binding transcription factor activity"/>
    <property type="evidence" value="ECO:0007669"/>
    <property type="project" value="InterPro"/>
</dbReference>
<name>A0A7J5UJ09_9MICO</name>
<sequence length="120" mass="13229">MLVVDATSHVPPYEQVRSQVAAAIEDGTLAAGHRLQPMRRMAEELGLAVNTVARAYRELEQAGLIVSRGRRGTFVTARGTDREREARAAARQYVRRMAELGLTLDQAVEEVRRLGASRAT</sequence>
<dbReference type="PROSITE" id="PS50949">
    <property type="entry name" value="HTH_GNTR"/>
    <property type="match status" value="1"/>
</dbReference>
<evidence type="ECO:0000256" key="2">
    <source>
        <dbReference type="ARBA" id="ARBA00023125"/>
    </source>
</evidence>
<feature type="domain" description="HTH gntR-type" evidence="4">
    <location>
        <begin position="10"/>
        <end position="78"/>
    </location>
</feature>
<dbReference type="InterPro" id="IPR036388">
    <property type="entry name" value="WH-like_DNA-bd_sf"/>
</dbReference>
<keyword evidence="2" id="KW-0238">DNA-binding</keyword>
<gene>
    <name evidence="5" type="ORF">GB883_20235</name>
</gene>
<dbReference type="GO" id="GO:0003677">
    <property type="term" value="F:DNA binding"/>
    <property type="evidence" value="ECO:0007669"/>
    <property type="project" value="UniProtKB-KW"/>
</dbReference>
<evidence type="ECO:0000313" key="5">
    <source>
        <dbReference type="EMBL" id="KAE8762271.1"/>
    </source>
</evidence>